<dbReference type="Proteomes" id="UP000826462">
    <property type="component" value="Chromosome 1"/>
</dbReference>
<evidence type="ECO:0000313" key="1">
    <source>
        <dbReference type="EMBL" id="QYD68446.1"/>
    </source>
</evidence>
<gene>
    <name evidence="1" type="ORF">KZJ38_19690</name>
</gene>
<organism evidence="1 2">
    <name type="scientific">Paraburkholderia edwinii</name>
    <dbReference type="NCBI Taxonomy" id="2861782"/>
    <lineage>
        <taxon>Bacteria</taxon>
        <taxon>Pseudomonadati</taxon>
        <taxon>Pseudomonadota</taxon>
        <taxon>Betaproteobacteria</taxon>
        <taxon>Burkholderiales</taxon>
        <taxon>Burkholderiaceae</taxon>
        <taxon>Paraburkholderia</taxon>
    </lineage>
</organism>
<accession>A0ABX8UIP8</accession>
<dbReference type="EMBL" id="CP080095">
    <property type="protein sequence ID" value="QYD68446.1"/>
    <property type="molecule type" value="Genomic_DNA"/>
</dbReference>
<proteinExistence type="predicted"/>
<evidence type="ECO:0000313" key="2">
    <source>
        <dbReference type="Proteomes" id="UP000826462"/>
    </source>
</evidence>
<sequence length="74" mass="6817">MGTCPAAVGSPGVPASPLPGSAAIDMLLAGNAASASTSHAGAASFVLAARAAVHGGAPITTTSAAPRATFTTAL</sequence>
<keyword evidence="2" id="KW-1185">Reference proteome</keyword>
<dbReference type="RefSeq" id="WP_219797836.1">
    <property type="nucleotide sequence ID" value="NZ_CP080095.1"/>
</dbReference>
<reference evidence="1 2" key="1">
    <citation type="submission" date="2021-07" db="EMBL/GenBank/DDBJ databases">
        <title>Paraburkholderia edwinii protects Aspergillus sp. from phenazines by acting as a toxin sponge.</title>
        <authorList>
            <person name="Dahlstrom K.M."/>
            <person name="Newman D.K."/>
        </authorList>
    </citation>
    <scope>NUCLEOTIDE SEQUENCE [LARGE SCALE GENOMIC DNA]</scope>
    <source>
        <strain evidence="1 2">Pe01</strain>
    </source>
</reference>
<protein>
    <submittedName>
        <fullName evidence="1">Uncharacterized protein</fullName>
    </submittedName>
</protein>
<name>A0ABX8UIP8_9BURK</name>